<sequence length="179" mass="20123">METNVNQYVHQVLQSHITPSTVAIDATCGNGHDTLFLANHCLHVHAFDIQAQAIQATKNKIPTKNVTFYHQSHDTFLTLFKPQSIDLIVYNLGYLPGTDHAITTTPQTTLTSLQQALDILSIHGLISLTIYIGHAGGKQEAETIENFLCTLDKHDYTIQKVTYFNRKQSPYVVFIQKEK</sequence>
<keyword evidence="1" id="KW-0808">Transferase</keyword>
<dbReference type="RefSeq" id="WP_258877827.1">
    <property type="nucleotide sequence ID" value="NZ_CP048914.1"/>
</dbReference>
<gene>
    <name evidence="1" type="ORF">G4Z02_00145</name>
</gene>
<dbReference type="InterPro" id="IPR010719">
    <property type="entry name" value="MnmM_MeTrfase"/>
</dbReference>
<evidence type="ECO:0000313" key="2">
    <source>
        <dbReference type="Proteomes" id="UP000514720"/>
    </source>
</evidence>
<dbReference type="InterPro" id="IPR029063">
    <property type="entry name" value="SAM-dependent_MTases_sf"/>
</dbReference>
<dbReference type="AlphaFoldDB" id="A0A7L7KNW4"/>
<accession>A0A7L7KNW4</accession>
<protein>
    <submittedName>
        <fullName evidence="1">Methyltransferase domain-containing protein</fullName>
    </submittedName>
</protein>
<dbReference type="KEGG" id="xcl:G4Z02_00145"/>
<dbReference type="GO" id="GO:0032259">
    <property type="term" value="P:methylation"/>
    <property type="evidence" value="ECO:0007669"/>
    <property type="project" value="UniProtKB-KW"/>
</dbReference>
<dbReference type="Proteomes" id="UP000514720">
    <property type="component" value="Chromosome"/>
</dbReference>
<keyword evidence="2" id="KW-1185">Reference proteome</keyword>
<reference evidence="1 2" key="1">
    <citation type="submission" date="2020-02" db="EMBL/GenBank/DDBJ databases">
        <authorList>
            <person name="Zheng R.K."/>
            <person name="Sun C.M."/>
        </authorList>
    </citation>
    <scope>NUCLEOTIDE SEQUENCE [LARGE SCALE GENOMIC DNA]</scope>
    <source>
        <strain evidence="2">zrk13</strain>
    </source>
</reference>
<keyword evidence="1" id="KW-0489">Methyltransferase</keyword>
<organism evidence="1 2">
    <name type="scientific">Candidatus Xianfuyuplasma coldseepsis</name>
    <dbReference type="NCBI Taxonomy" id="2782163"/>
    <lineage>
        <taxon>Bacteria</taxon>
        <taxon>Bacillati</taxon>
        <taxon>Mycoplasmatota</taxon>
        <taxon>Mollicutes</taxon>
        <taxon>Candidatus Izemoplasmatales</taxon>
        <taxon>Candidatus Izemoplasmataceae</taxon>
        <taxon>Candidatus Xianfuyuplasma</taxon>
    </lineage>
</organism>
<evidence type="ECO:0000313" key="1">
    <source>
        <dbReference type="EMBL" id="QMS84215.1"/>
    </source>
</evidence>
<dbReference type="PANTHER" id="PTHR35276">
    <property type="entry name" value="S-ADENOSYL-L-METHIONINE-DEPENDENT METHYLTRANSFERASES SUPERFAMILY PROTEIN"/>
    <property type="match status" value="1"/>
</dbReference>
<dbReference type="GO" id="GO:0008168">
    <property type="term" value="F:methyltransferase activity"/>
    <property type="evidence" value="ECO:0007669"/>
    <property type="project" value="UniProtKB-KW"/>
</dbReference>
<dbReference type="Pfam" id="PF06962">
    <property type="entry name" value="rRNA_methylase"/>
    <property type="match status" value="1"/>
</dbReference>
<dbReference type="EMBL" id="CP048914">
    <property type="protein sequence ID" value="QMS84215.1"/>
    <property type="molecule type" value="Genomic_DNA"/>
</dbReference>
<dbReference type="Gene3D" id="3.40.50.150">
    <property type="entry name" value="Vaccinia Virus protein VP39"/>
    <property type="match status" value="1"/>
</dbReference>
<proteinExistence type="predicted"/>
<name>A0A7L7KNW4_9MOLU</name>
<dbReference type="PANTHER" id="PTHR35276:SF1">
    <property type="entry name" value="TRNA (MNM(5)S(2)U34)-METHYLTRANSFERASE, CHLOROPLASTIC"/>
    <property type="match status" value="1"/>
</dbReference>
<dbReference type="SUPFAM" id="SSF53335">
    <property type="entry name" value="S-adenosyl-L-methionine-dependent methyltransferases"/>
    <property type="match status" value="1"/>
</dbReference>